<organism evidence="1 2">
    <name type="scientific">Desulfobotulus mexicanus</name>
    <dbReference type="NCBI Taxonomy" id="2586642"/>
    <lineage>
        <taxon>Bacteria</taxon>
        <taxon>Pseudomonadati</taxon>
        <taxon>Thermodesulfobacteriota</taxon>
        <taxon>Desulfobacteria</taxon>
        <taxon>Desulfobacterales</taxon>
        <taxon>Desulfobacteraceae</taxon>
        <taxon>Desulfobotulus</taxon>
    </lineage>
</organism>
<name>A0A5S5MF64_9BACT</name>
<evidence type="ECO:0000313" key="2">
    <source>
        <dbReference type="Proteomes" id="UP000321899"/>
    </source>
</evidence>
<dbReference type="EMBL" id="VDMB01000012">
    <property type="protein sequence ID" value="TYT74319.1"/>
    <property type="molecule type" value="Genomic_DNA"/>
</dbReference>
<protein>
    <submittedName>
        <fullName evidence="1">Uncharacterized protein</fullName>
    </submittedName>
</protein>
<dbReference type="OrthoDB" id="2086138at2"/>
<accession>A0A5S5MF64</accession>
<keyword evidence="2" id="KW-1185">Reference proteome</keyword>
<proteinExistence type="predicted"/>
<dbReference type="AlphaFoldDB" id="A0A5S5MF64"/>
<reference evidence="1 2" key="1">
    <citation type="submission" date="2019-06" db="EMBL/GenBank/DDBJ databases">
        <title>Desulfobotulus mexicanus sp. nov., a novel sulfate-reducing bacterium isolated from the sediment of an alkaline crater lake in Mexico.</title>
        <authorList>
            <person name="Hirschler-Rea A."/>
        </authorList>
    </citation>
    <scope>NUCLEOTIDE SEQUENCE [LARGE SCALE GENOMIC DNA]</scope>
    <source>
        <strain evidence="1 2">PAR22N</strain>
    </source>
</reference>
<dbReference type="Proteomes" id="UP000321899">
    <property type="component" value="Unassembled WGS sequence"/>
</dbReference>
<sequence>MQNVSRKLLMENAEDLTQKAINLAMDGDTTALSLCLNRIMPALKSCSPLIEVDTEGAGNMADRGLKIIDAATSGQLAPDLAGQLLQALGTLARIDELEDLRDRLTAIEDAMKQRKKETRT</sequence>
<evidence type="ECO:0000313" key="1">
    <source>
        <dbReference type="EMBL" id="TYT74319.1"/>
    </source>
</evidence>
<comment type="caution">
    <text evidence="1">The sequence shown here is derived from an EMBL/GenBank/DDBJ whole genome shotgun (WGS) entry which is preliminary data.</text>
</comment>
<gene>
    <name evidence="1" type="ORF">FIM25_10175</name>
</gene>